<dbReference type="Proteomes" id="UP000252586">
    <property type="component" value="Unassembled WGS sequence"/>
</dbReference>
<dbReference type="InterPro" id="IPR007527">
    <property type="entry name" value="Znf_SWIM"/>
</dbReference>
<evidence type="ECO:0000313" key="5">
    <source>
        <dbReference type="Proteomes" id="UP000252586"/>
    </source>
</evidence>
<dbReference type="GO" id="GO:0008270">
    <property type="term" value="F:zinc ion binding"/>
    <property type="evidence" value="ECO:0007669"/>
    <property type="project" value="UniProtKB-KW"/>
</dbReference>
<feature type="domain" description="SWIM-type" evidence="3">
    <location>
        <begin position="106"/>
        <end position="134"/>
    </location>
</feature>
<evidence type="ECO:0000256" key="1">
    <source>
        <dbReference type="PROSITE-ProRule" id="PRU00325"/>
    </source>
</evidence>
<gene>
    <name evidence="4" type="ORF">DFR74_101455</name>
</gene>
<reference evidence="4 5" key="1">
    <citation type="submission" date="2018-06" db="EMBL/GenBank/DDBJ databases">
        <title>Genomic Encyclopedia of Type Strains, Phase IV (KMG-IV): sequencing the most valuable type-strain genomes for metagenomic binning, comparative biology and taxonomic classification.</title>
        <authorList>
            <person name="Goeker M."/>
        </authorList>
    </citation>
    <scope>NUCLEOTIDE SEQUENCE [LARGE SCALE GENOMIC DNA]</scope>
    <source>
        <strain evidence="4 5">DSM 44599</strain>
    </source>
</reference>
<keyword evidence="1" id="KW-0862">Zinc</keyword>
<name>A0A366E246_9NOCA</name>
<protein>
    <submittedName>
        <fullName evidence="4">SWIM zinc finger protein</fullName>
    </submittedName>
</protein>
<evidence type="ECO:0000256" key="2">
    <source>
        <dbReference type="SAM" id="MobiDB-lite"/>
    </source>
</evidence>
<sequence>MADNEFGYTAWGRDWVRLAEPLRQTRPDPMLPRARSIARNQGVSATVEGRVVRAHIHRGGQASVTHVEVAPLSRQTVDAIAAVIPDATIVTDEAHRALAGAGVHPAPVLAATDCSCPARNPRCVHLLAVLYDVARRVDEHPRLALELQGYFEAAHPDSDTAPESPRWTPLHTLDPEHFFDAG</sequence>
<evidence type="ECO:0000259" key="3">
    <source>
        <dbReference type="PROSITE" id="PS50966"/>
    </source>
</evidence>
<keyword evidence="5" id="KW-1185">Reference proteome</keyword>
<accession>A0A366E246</accession>
<organism evidence="4 5">
    <name type="scientific">Nocardia puris</name>
    <dbReference type="NCBI Taxonomy" id="208602"/>
    <lineage>
        <taxon>Bacteria</taxon>
        <taxon>Bacillati</taxon>
        <taxon>Actinomycetota</taxon>
        <taxon>Actinomycetes</taxon>
        <taxon>Mycobacteriales</taxon>
        <taxon>Nocardiaceae</taxon>
        <taxon>Nocardia</taxon>
    </lineage>
</organism>
<evidence type="ECO:0000313" key="4">
    <source>
        <dbReference type="EMBL" id="RBO96440.1"/>
    </source>
</evidence>
<proteinExistence type="predicted"/>
<comment type="caution">
    <text evidence="4">The sequence shown here is derived from an EMBL/GenBank/DDBJ whole genome shotgun (WGS) entry which is preliminary data.</text>
</comment>
<feature type="region of interest" description="Disordered" evidence="2">
    <location>
        <begin position="155"/>
        <end position="174"/>
    </location>
</feature>
<dbReference type="AlphaFoldDB" id="A0A366E246"/>
<dbReference type="STRING" id="1210090.GCA_001613185_01170"/>
<dbReference type="EMBL" id="QNRE01000001">
    <property type="protein sequence ID" value="RBO96440.1"/>
    <property type="molecule type" value="Genomic_DNA"/>
</dbReference>
<keyword evidence="1" id="KW-0863">Zinc-finger</keyword>
<dbReference type="Pfam" id="PF04434">
    <property type="entry name" value="SWIM"/>
    <property type="match status" value="1"/>
</dbReference>
<dbReference type="PROSITE" id="PS50966">
    <property type="entry name" value="ZF_SWIM"/>
    <property type="match status" value="1"/>
</dbReference>
<dbReference type="RefSeq" id="WP_067504453.1">
    <property type="nucleotide sequence ID" value="NZ_CP107943.1"/>
</dbReference>
<dbReference type="OrthoDB" id="188274at2"/>
<keyword evidence="1" id="KW-0479">Metal-binding</keyword>